<dbReference type="EMBL" id="MN739817">
    <property type="protein sequence ID" value="QHT27224.1"/>
    <property type="molecule type" value="Genomic_DNA"/>
</dbReference>
<evidence type="ECO:0008006" key="3">
    <source>
        <dbReference type="Google" id="ProtNLM"/>
    </source>
</evidence>
<evidence type="ECO:0000313" key="2">
    <source>
        <dbReference type="EMBL" id="QHT27224.1"/>
    </source>
</evidence>
<accession>A0A6C0EDP1</accession>
<protein>
    <recommendedName>
        <fullName evidence="3">GIY-YIG domain-containing protein</fullName>
    </recommendedName>
</protein>
<evidence type="ECO:0000256" key="1">
    <source>
        <dbReference type="SAM" id="Coils"/>
    </source>
</evidence>
<proteinExistence type="predicted"/>
<feature type="coiled-coil region" evidence="1">
    <location>
        <begin position="175"/>
        <end position="270"/>
    </location>
</feature>
<reference evidence="2" key="1">
    <citation type="journal article" date="2020" name="Nature">
        <title>Giant virus diversity and host interactions through global metagenomics.</title>
        <authorList>
            <person name="Schulz F."/>
            <person name="Roux S."/>
            <person name="Paez-Espino D."/>
            <person name="Jungbluth S."/>
            <person name="Walsh D.A."/>
            <person name="Denef V.J."/>
            <person name="McMahon K.D."/>
            <person name="Konstantinidis K.T."/>
            <person name="Eloe-Fadrosh E.A."/>
            <person name="Kyrpides N.C."/>
            <person name="Woyke T."/>
        </authorList>
    </citation>
    <scope>NUCLEOTIDE SEQUENCE</scope>
    <source>
        <strain evidence="2">GVMAG-M-3300023179-2</strain>
    </source>
</reference>
<sequence length="340" mass="41647">MVNYQLSKIYMLIPINNEDNEQFVYIGSTTKKYLSTRLSQHVSCYKLYKQAKFKFCSSYILFDKYSIEKINIILLEIYPCNSKDELRSKEAEYIKKTVNCVNKNQPGRNVKQWYLDNRDKQIEYQKKYNYDNKDIITDYNKKYYVENKDKIQENNKKYYVENKDKIQENNKKWYHENKDNRLQQMKEYSKQYNQERKKNNIIVDISQNEITDIENIKNEIELLENENKNLEKDCLFYHDLYSKLLQKYDLDEYINENNNVNKNNDNENKEEINDLEKKLYDLKIDNQVLHCSLYDFNKRFFKTLYKFEGDNYNFLMNINEKNDDLNDEETKKLHKIFNNT</sequence>
<keyword evidence="1" id="KW-0175">Coiled coil</keyword>
<dbReference type="AlphaFoldDB" id="A0A6C0EDP1"/>
<name>A0A6C0EDP1_9ZZZZ</name>
<organism evidence="2">
    <name type="scientific">viral metagenome</name>
    <dbReference type="NCBI Taxonomy" id="1070528"/>
    <lineage>
        <taxon>unclassified sequences</taxon>
        <taxon>metagenomes</taxon>
        <taxon>organismal metagenomes</taxon>
    </lineage>
</organism>